<dbReference type="Gene3D" id="3.30.1240.10">
    <property type="match status" value="1"/>
</dbReference>
<proteinExistence type="predicted"/>
<dbReference type="KEGG" id="pbas:SMSP2_00804"/>
<dbReference type="STRING" id="1851148.SMSP2_00804"/>
<dbReference type="Pfam" id="PF08282">
    <property type="entry name" value="Hydrolase_3"/>
    <property type="match status" value="1"/>
</dbReference>
<sequence>MHKRIYISDLDGTLLNNDPALSEYSQRQINHLIESGVEFTIASARNIASLRRLLGNIQFRLPVIEINGAFITDYHSGKHLVVNDITSSLTHEITKTILDIGCMPFICAYDGERDNIYYEQVVNGGMEWFLNDDSEQHTDRIRQIETLEHIHSEQIVCYTVIGPNAIVKELSDAITAKFADLLDCYFFQNIYSPQWYWLTIHDRNARKEIAIKKLIELYGYSPRQLTVFGDQLNDEGMMLLNKIGSETVAVENAAEKIKQIASKTIGVNIHDSVVNYILEQNNISPV</sequence>
<dbReference type="InterPro" id="IPR036412">
    <property type="entry name" value="HAD-like_sf"/>
</dbReference>
<dbReference type="PANTHER" id="PTHR10000">
    <property type="entry name" value="PHOSPHOSERINE PHOSPHATASE"/>
    <property type="match status" value="1"/>
</dbReference>
<dbReference type="EMBL" id="CP019646">
    <property type="protein sequence ID" value="AQQ70455.1"/>
    <property type="molecule type" value="Genomic_DNA"/>
</dbReference>
<protein>
    <submittedName>
        <fullName evidence="1">Pyridoxal phosphate phosphatase YigL</fullName>
        <ecNumber evidence="1">3.1.3.74</ecNumber>
    </submittedName>
</protein>
<reference evidence="2" key="1">
    <citation type="submission" date="2017-02" db="EMBL/GenBank/DDBJ databases">
        <title>Comparative genomics and description of representatives of a novel lineage of planctomycetes thriving in anoxic sediments.</title>
        <authorList>
            <person name="Spring S."/>
            <person name="Bunk B."/>
            <person name="Sproer C."/>
        </authorList>
    </citation>
    <scope>NUCLEOTIDE SEQUENCE [LARGE SCALE GENOMIC DNA]</scope>
    <source>
        <strain evidence="2">SM-Chi-D1</strain>
    </source>
</reference>
<dbReference type="Proteomes" id="UP000188181">
    <property type="component" value="Chromosome"/>
</dbReference>
<accession>A0A1Q2MCN6</accession>
<keyword evidence="2" id="KW-1185">Reference proteome</keyword>
<gene>
    <name evidence="1" type="primary">yigL</name>
    <name evidence="1" type="ORF">SMSP2_00804</name>
</gene>
<dbReference type="AlphaFoldDB" id="A0A1Q2MCN6"/>
<dbReference type="GO" id="GO:0033883">
    <property type="term" value="F:pyridoxal phosphatase activity"/>
    <property type="evidence" value="ECO:0007669"/>
    <property type="project" value="UniProtKB-EC"/>
</dbReference>
<dbReference type="EC" id="3.1.3.74" evidence="1"/>
<evidence type="ECO:0000313" key="2">
    <source>
        <dbReference type="Proteomes" id="UP000188181"/>
    </source>
</evidence>
<dbReference type="GO" id="GO:0000287">
    <property type="term" value="F:magnesium ion binding"/>
    <property type="evidence" value="ECO:0007669"/>
    <property type="project" value="TreeGrafter"/>
</dbReference>
<organism evidence="1 2">
    <name type="scientific">Limihaloglobus sulfuriphilus</name>
    <dbReference type="NCBI Taxonomy" id="1851148"/>
    <lineage>
        <taxon>Bacteria</taxon>
        <taxon>Pseudomonadati</taxon>
        <taxon>Planctomycetota</taxon>
        <taxon>Phycisphaerae</taxon>
        <taxon>Sedimentisphaerales</taxon>
        <taxon>Sedimentisphaeraceae</taxon>
        <taxon>Limihaloglobus</taxon>
    </lineage>
</organism>
<dbReference type="Gene3D" id="3.40.50.1000">
    <property type="entry name" value="HAD superfamily/HAD-like"/>
    <property type="match status" value="1"/>
</dbReference>
<dbReference type="InterPro" id="IPR023214">
    <property type="entry name" value="HAD_sf"/>
</dbReference>
<dbReference type="RefSeq" id="WP_146682716.1">
    <property type="nucleotide sequence ID" value="NZ_CP019646.1"/>
</dbReference>
<dbReference type="PANTHER" id="PTHR10000:SF8">
    <property type="entry name" value="HAD SUPERFAMILY HYDROLASE-LIKE, TYPE 3"/>
    <property type="match status" value="1"/>
</dbReference>
<dbReference type="SUPFAM" id="SSF56784">
    <property type="entry name" value="HAD-like"/>
    <property type="match status" value="1"/>
</dbReference>
<keyword evidence="1" id="KW-0378">Hydrolase</keyword>
<name>A0A1Q2MCN6_9BACT</name>
<dbReference type="OrthoDB" id="9810101at2"/>
<dbReference type="GO" id="GO:0005829">
    <property type="term" value="C:cytosol"/>
    <property type="evidence" value="ECO:0007669"/>
    <property type="project" value="TreeGrafter"/>
</dbReference>
<evidence type="ECO:0000313" key="1">
    <source>
        <dbReference type="EMBL" id="AQQ70455.1"/>
    </source>
</evidence>